<dbReference type="KEGG" id="dal:Dalk_0126"/>
<gene>
    <name evidence="1" type="ordered locus">Dalk_0126</name>
</gene>
<dbReference type="EMBL" id="CP001322">
    <property type="protein sequence ID" value="ACL01836.1"/>
    <property type="molecule type" value="Genomic_DNA"/>
</dbReference>
<evidence type="ECO:0000313" key="2">
    <source>
        <dbReference type="Proteomes" id="UP000000739"/>
    </source>
</evidence>
<dbReference type="Proteomes" id="UP000000739">
    <property type="component" value="Chromosome"/>
</dbReference>
<dbReference type="AlphaFoldDB" id="B8FKM1"/>
<accession>B8FKM1</accession>
<keyword evidence="2" id="KW-1185">Reference proteome</keyword>
<evidence type="ECO:0000313" key="1">
    <source>
        <dbReference type="EMBL" id="ACL01836.1"/>
    </source>
</evidence>
<organism evidence="1 2">
    <name type="scientific">Desulfatibacillum aliphaticivorans</name>
    <dbReference type="NCBI Taxonomy" id="218208"/>
    <lineage>
        <taxon>Bacteria</taxon>
        <taxon>Pseudomonadati</taxon>
        <taxon>Thermodesulfobacteriota</taxon>
        <taxon>Desulfobacteria</taxon>
        <taxon>Desulfobacterales</taxon>
        <taxon>Desulfatibacillaceae</taxon>
        <taxon>Desulfatibacillum</taxon>
    </lineage>
</organism>
<sequence>MDLSMNIITSLNPSQKDRSIFYQEVYMVFKFLVHELSRLIL</sequence>
<proteinExistence type="predicted"/>
<dbReference type="HOGENOM" id="CLU_3268950_0_0_7"/>
<protein>
    <submittedName>
        <fullName evidence="1">Uncharacterized protein</fullName>
    </submittedName>
</protein>
<reference evidence="1 2" key="1">
    <citation type="journal article" date="2012" name="Environ. Microbiol.">
        <title>The genome sequence of Desulfatibacillum alkenivorans AK-01: a blueprint for anaerobic alkane oxidation.</title>
        <authorList>
            <person name="Callaghan A.V."/>
            <person name="Morris B.E."/>
            <person name="Pereira I.A."/>
            <person name="McInerney M.J."/>
            <person name="Austin R.N."/>
            <person name="Groves J.T."/>
            <person name="Kukor J.J."/>
            <person name="Suflita J.M."/>
            <person name="Young L.Y."/>
            <person name="Zylstra G.J."/>
            <person name="Wawrik B."/>
        </authorList>
    </citation>
    <scope>NUCLEOTIDE SEQUENCE [LARGE SCALE GENOMIC DNA]</scope>
    <source>
        <strain evidence="1 2">AK-01</strain>
    </source>
</reference>
<name>B8FKM1_DESAL</name>